<dbReference type="Gene3D" id="2.30.30.100">
    <property type="match status" value="1"/>
</dbReference>
<dbReference type="AlphaFoldDB" id="D8LL00"/>
<sequence length="138" mass="15659">MGLPGMGFQHPVPPPPPPPAFFPGSASLFEQLDKRVMVVLRDGRHLVGVMRSYDQFSNIVLEDTHERHFVRDIFGDISLGLYLVRGDALVLMGELDETREETPRLRRVSADEIIEAQQEASAEERQDAKLDWLFQDLS</sequence>
<evidence type="ECO:0000256" key="3">
    <source>
        <dbReference type="ARBA" id="ARBA00022664"/>
    </source>
</evidence>
<dbReference type="eggNOG" id="KOG1782">
    <property type="taxonomic scope" value="Eukaryota"/>
</dbReference>
<dbReference type="PROSITE" id="PS52002">
    <property type="entry name" value="SM"/>
    <property type="match status" value="1"/>
</dbReference>
<evidence type="ECO:0000313" key="9">
    <source>
        <dbReference type="Proteomes" id="UP000002630"/>
    </source>
</evidence>
<dbReference type="InParanoid" id="D8LL00"/>
<dbReference type="Proteomes" id="UP000002630">
    <property type="component" value="Unassembled WGS sequence"/>
</dbReference>
<comment type="subcellular location">
    <subcellularLocation>
        <location evidence="6">Cytoplasm</location>
    </subcellularLocation>
    <subcellularLocation>
        <location evidence="6">Cytoplasm</location>
        <location evidence="6">P-body</location>
    </subcellularLocation>
</comment>
<organism evidence="8 9">
    <name type="scientific">Ectocarpus siliculosus</name>
    <name type="common">Brown alga</name>
    <name type="synonym">Conferva siliculosa</name>
    <dbReference type="NCBI Taxonomy" id="2880"/>
    <lineage>
        <taxon>Eukaryota</taxon>
        <taxon>Sar</taxon>
        <taxon>Stramenopiles</taxon>
        <taxon>Ochrophyta</taxon>
        <taxon>PX clade</taxon>
        <taxon>Phaeophyceae</taxon>
        <taxon>Ectocarpales</taxon>
        <taxon>Ectocarpaceae</taxon>
        <taxon>Ectocarpus</taxon>
    </lineage>
</organism>
<keyword evidence="3 6" id="KW-0507">mRNA processing</keyword>
<keyword evidence="4 6" id="KW-0694">RNA-binding</keyword>
<accession>D8LL00</accession>
<protein>
    <recommendedName>
        <fullName evidence="6">U6 snRNA-associated Sm-like protein LSm1</fullName>
    </recommendedName>
</protein>
<dbReference type="GO" id="GO:0006397">
    <property type="term" value="P:mRNA processing"/>
    <property type="evidence" value="ECO:0007669"/>
    <property type="project" value="UniProtKB-UniRule"/>
</dbReference>
<dbReference type="InterPro" id="IPR044642">
    <property type="entry name" value="PTHR15588"/>
</dbReference>
<evidence type="ECO:0000256" key="1">
    <source>
        <dbReference type="ARBA" id="ARBA00006850"/>
    </source>
</evidence>
<gene>
    <name evidence="8" type="primary">LSm1</name>
    <name evidence="6" type="synonym">LSM1</name>
    <name evidence="8" type="ORF">Esi_0031_0143</name>
</gene>
<feature type="domain" description="Sm" evidence="7">
    <location>
        <begin position="23"/>
        <end position="98"/>
    </location>
</feature>
<dbReference type="InterPro" id="IPR047575">
    <property type="entry name" value="Sm"/>
</dbReference>
<comment type="subunit">
    <text evidence="6">LSm subunits form a heteromer with a donut shape.</text>
</comment>
<dbReference type="EMBL" id="FN649760">
    <property type="protein sequence ID" value="CBN80133.1"/>
    <property type="molecule type" value="Genomic_DNA"/>
</dbReference>
<reference evidence="8 9" key="1">
    <citation type="journal article" date="2010" name="Nature">
        <title>The Ectocarpus genome and the independent evolution of multicellularity in brown algae.</title>
        <authorList>
            <person name="Cock J.M."/>
            <person name="Sterck L."/>
            <person name="Rouze P."/>
            <person name="Scornet D."/>
            <person name="Allen A.E."/>
            <person name="Amoutzias G."/>
            <person name="Anthouard V."/>
            <person name="Artiguenave F."/>
            <person name="Aury J.M."/>
            <person name="Badger J.H."/>
            <person name="Beszteri B."/>
            <person name="Billiau K."/>
            <person name="Bonnet E."/>
            <person name="Bothwell J.H."/>
            <person name="Bowler C."/>
            <person name="Boyen C."/>
            <person name="Brownlee C."/>
            <person name="Carrano C.J."/>
            <person name="Charrier B."/>
            <person name="Cho G.Y."/>
            <person name="Coelho S.M."/>
            <person name="Collen J."/>
            <person name="Corre E."/>
            <person name="Da Silva C."/>
            <person name="Delage L."/>
            <person name="Delaroque N."/>
            <person name="Dittami S.M."/>
            <person name="Doulbeau S."/>
            <person name="Elias M."/>
            <person name="Farnham G."/>
            <person name="Gachon C.M."/>
            <person name="Gschloessl B."/>
            <person name="Heesch S."/>
            <person name="Jabbari K."/>
            <person name="Jubin C."/>
            <person name="Kawai H."/>
            <person name="Kimura K."/>
            <person name="Kloareg B."/>
            <person name="Kupper F.C."/>
            <person name="Lang D."/>
            <person name="Le Bail A."/>
            <person name="Leblanc C."/>
            <person name="Lerouge P."/>
            <person name="Lohr M."/>
            <person name="Lopez P.J."/>
            <person name="Martens C."/>
            <person name="Maumus F."/>
            <person name="Michel G."/>
            <person name="Miranda-Saavedra D."/>
            <person name="Morales J."/>
            <person name="Moreau H."/>
            <person name="Motomura T."/>
            <person name="Nagasato C."/>
            <person name="Napoli C.A."/>
            <person name="Nelson D.R."/>
            <person name="Nyvall-Collen P."/>
            <person name="Peters A.F."/>
            <person name="Pommier C."/>
            <person name="Potin P."/>
            <person name="Poulain J."/>
            <person name="Quesneville H."/>
            <person name="Read B."/>
            <person name="Rensing S.A."/>
            <person name="Ritter A."/>
            <person name="Rousvoal S."/>
            <person name="Samanta M."/>
            <person name="Samson G."/>
            <person name="Schroeder D.C."/>
            <person name="Segurens B."/>
            <person name="Strittmatter M."/>
            <person name="Tonon T."/>
            <person name="Tregear J.W."/>
            <person name="Valentin K."/>
            <person name="von Dassow P."/>
            <person name="Yamagishi T."/>
            <person name="Van de Peer Y."/>
            <person name="Wincker P."/>
        </authorList>
    </citation>
    <scope>NUCLEOTIDE SEQUENCE [LARGE SCALE GENOMIC DNA]</scope>
    <source>
        <strain evidence="9">Ec32 / CCAP1310/4</strain>
    </source>
</reference>
<dbReference type="GO" id="GO:0003729">
    <property type="term" value="F:mRNA binding"/>
    <property type="evidence" value="ECO:0007669"/>
    <property type="project" value="TreeGrafter"/>
</dbReference>
<name>D8LL00_ECTSI</name>
<evidence type="ECO:0000256" key="6">
    <source>
        <dbReference type="RuleBase" id="RU365047"/>
    </source>
</evidence>
<comment type="function">
    <text evidence="6">Probably involved with other LSm subunits in the general process of degradation of mRNAs.</text>
</comment>
<evidence type="ECO:0000256" key="5">
    <source>
        <dbReference type="ARBA" id="ARBA00023274"/>
    </source>
</evidence>
<dbReference type="GO" id="GO:1990904">
    <property type="term" value="C:ribonucleoprotein complex"/>
    <property type="evidence" value="ECO:0007669"/>
    <property type="project" value="UniProtKB-KW"/>
</dbReference>
<dbReference type="SUPFAM" id="SSF50182">
    <property type="entry name" value="Sm-like ribonucleoproteins"/>
    <property type="match status" value="1"/>
</dbReference>
<dbReference type="GO" id="GO:1990726">
    <property type="term" value="C:Lsm1-7-Pat1 complex"/>
    <property type="evidence" value="ECO:0007669"/>
    <property type="project" value="TreeGrafter"/>
</dbReference>
<dbReference type="GO" id="GO:0000290">
    <property type="term" value="P:deadenylation-dependent decapping of nuclear-transcribed mRNA"/>
    <property type="evidence" value="ECO:0007669"/>
    <property type="project" value="TreeGrafter"/>
</dbReference>
<dbReference type="STRING" id="2880.D8LL00"/>
<dbReference type="PANTHER" id="PTHR15588">
    <property type="entry name" value="LSM1"/>
    <property type="match status" value="1"/>
</dbReference>
<dbReference type="PANTHER" id="PTHR15588:SF8">
    <property type="entry name" value="U6 SNRNA-ASSOCIATED SM-LIKE PROTEIN LSM1"/>
    <property type="match status" value="1"/>
</dbReference>
<evidence type="ECO:0000256" key="2">
    <source>
        <dbReference type="ARBA" id="ARBA00022490"/>
    </source>
</evidence>
<proteinExistence type="inferred from homology"/>
<dbReference type="InterPro" id="IPR034104">
    <property type="entry name" value="Lsm1"/>
</dbReference>
<dbReference type="CDD" id="cd01728">
    <property type="entry name" value="LSm1"/>
    <property type="match status" value="1"/>
</dbReference>
<dbReference type="GO" id="GO:0000932">
    <property type="term" value="C:P-body"/>
    <property type="evidence" value="ECO:0007669"/>
    <property type="project" value="UniProtKB-SubCell"/>
</dbReference>
<dbReference type="InterPro" id="IPR010920">
    <property type="entry name" value="LSM_dom_sf"/>
</dbReference>
<dbReference type="SMART" id="SM00651">
    <property type="entry name" value="Sm"/>
    <property type="match status" value="1"/>
</dbReference>
<keyword evidence="2 6" id="KW-0963">Cytoplasm</keyword>
<dbReference type="OrthoDB" id="10263346at2759"/>
<evidence type="ECO:0000259" key="7">
    <source>
        <dbReference type="PROSITE" id="PS52002"/>
    </source>
</evidence>
<evidence type="ECO:0000313" key="8">
    <source>
        <dbReference type="EMBL" id="CBN80133.1"/>
    </source>
</evidence>
<dbReference type="InterPro" id="IPR001163">
    <property type="entry name" value="Sm_dom_euk/arc"/>
</dbReference>
<keyword evidence="9" id="KW-1185">Reference proteome</keyword>
<comment type="similarity">
    <text evidence="1 6">Belongs to the snRNP Sm proteins family.</text>
</comment>
<evidence type="ECO:0000256" key="4">
    <source>
        <dbReference type="ARBA" id="ARBA00022884"/>
    </source>
</evidence>
<dbReference type="Pfam" id="PF01423">
    <property type="entry name" value="LSM"/>
    <property type="match status" value="1"/>
</dbReference>
<keyword evidence="5 6" id="KW-0687">Ribonucleoprotein</keyword>